<dbReference type="PANTHER" id="PTHR23255:SF72">
    <property type="entry name" value="RECEPTOR PROTEIN SERINE_THREONINE KINASE"/>
    <property type="match status" value="1"/>
</dbReference>
<dbReference type="Pfam" id="PF00069">
    <property type="entry name" value="Pkinase"/>
    <property type="match status" value="1"/>
</dbReference>
<dbReference type="InterPro" id="IPR045860">
    <property type="entry name" value="Snake_toxin-like_sf"/>
</dbReference>
<dbReference type="Proteomes" id="UP000681722">
    <property type="component" value="Unassembled WGS sequence"/>
</dbReference>
<keyword evidence="13" id="KW-0460">Magnesium</keyword>
<evidence type="ECO:0000256" key="6">
    <source>
        <dbReference type="ARBA" id="ARBA00022729"/>
    </source>
</evidence>
<keyword evidence="11 13" id="KW-0472">Membrane</keyword>
<gene>
    <name evidence="15" type="ORF">GPM918_LOCUS9991</name>
    <name evidence="16" type="ORF">OVA965_LOCUS15170</name>
    <name evidence="17" type="ORF">SRO942_LOCUS9992</name>
    <name evidence="18" type="ORF">TMI583_LOCUS15174</name>
</gene>
<comment type="cofactor">
    <cofactor evidence="13">
        <name>Mg(2+)</name>
        <dbReference type="ChEBI" id="CHEBI:18420"/>
    </cofactor>
    <cofactor evidence="13">
        <name>Mn(2+)</name>
        <dbReference type="ChEBI" id="CHEBI:29035"/>
    </cofactor>
</comment>
<dbReference type="InterPro" id="IPR011009">
    <property type="entry name" value="Kinase-like_dom_sf"/>
</dbReference>
<comment type="similarity">
    <text evidence="2 13">Belongs to the protein kinase superfamily. TKL Ser/Thr protein kinase family. TGFB receptor subfamily.</text>
</comment>
<dbReference type="Gene3D" id="2.10.60.10">
    <property type="entry name" value="CD59"/>
    <property type="match status" value="1"/>
</dbReference>
<evidence type="ECO:0000256" key="9">
    <source>
        <dbReference type="ARBA" id="ARBA00022840"/>
    </source>
</evidence>
<keyword evidence="9 13" id="KW-0067">ATP-binding</keyword>
<dbReference type="Gene3D" id="3.30.200.20">
    <property type="entry name" value="Phosphorylase Kinase, domain 1"/>
    <property type="match status" value="1"/>
</dbReference>
<name>A0A814BGS4_9BILA</name>
<evidence type="ECO:0000256" key="11">
    <source>
        <dbReference type="ARBA" id="ARBA00023136"/>
    </source>
</evidence>
<comment type="subcellular location">
    <subcellularLocation>
        <location evidence="1 13">Membrane</location>
        <topology evidence="1 13">Single-pass type I membrane protein</topology>
    </subcellularLocation>
</comment>
<dbReference type="Proteomes" id="UP000677228">
    <property type="component" value="Unassembled WGS sequence"/>
</dbReference>
<evidence type="ECO:0000313" key="17">
    <source>
        <dbReference type="EMBL" id="CAF3705762.1"/>
    </source>
</evidence>
<dbReference type="Gene3D" id="1.10.510.10">
    <property type="entry name" value="Transferase(Phosphotransferase) domain 1"/>
    <property type="match status" value="1"/>
</dbReference>
<evidence type="ECO:0000313" key="19">
    <source>
        <dbReference type="Proteomes" id="UP000663829"/>
    </source>
</evidence>
<keyword evidence="4 13" id="KW-0808">Transferase</keyword>
<feature type="transmembrane region" description="Helical" evidence="13">
    <location>
        <begin position="129"/>
        <end position="151"/>
    </location>
</feature>
<comment type="caution">
    <text evidence="15">The sequence shown here is derived from an EMBL/GenBank/DDBJ whole genome shotgun (WGS) entry which is preliminary data.</text>
</comment>
<dbReference type="EMBL" id="CAJOBC010001917">
    <property type="protein sequence ID" value="CAF3705762.1"/>
    <property type="molecule type" value="Genomic_DNA"/>
</dbReference>
<evidence type="ECO:0000259" key="14">
    <source>
        <dbReference type="PROSITE" id="PS50011"/>
    </source>
</evidence>
<evidence type="ECO:0000256" key="10">
    <source>
        <dbReference type="ARBA" id="ARBA00022989"/>
    </source>
</evidence>
<evidence type="ECO:0000256" key="8">
    <source>
        <dbReference type="ARBA" id="ARBA00022777"/>
    </source>
</evidence>
<evidence type="ECO:0000256" key="2">
    <source>
        <dbReference type="ARBA" id="ARBA00009605"/>
    </source>
</evidence>
<evidence type="ECO:0000256" key="12">
    <source>
        <dbReference type="ARBA" id="ARBA00023170"/>
    </source>
</evidence>
<evidence type="ECO:0000256" key="4">
    <source>
        <dbReference type="ARBA" id="ARBA00022679"/>
    </source>
</evidence>
<dbReference type="GO" id="GO:0005524">
    <property type="term" value="F:ATP binding"/>
    <property type="evidence" value="ECO:0007669"/>
    <property type="project" value="UniProtKB-UniRule"/>
</dbReference>
<dbReference type="AlphaFoldDB" id="A0A814BGS4"/>
<dbReference type="EMBL" id="CAJOBA010006770">
    <property type="protein sequence ID" value="CAF3782571.1"/>
    <property type="molecule type" value="Genomic_DNA"/>
</dbReference>
<dbReference type="PROSITE" id="PS00108">
    <property type="entry name" value="PROTEIN_KINASE_ST"/>
    <property type="match status" value="1"/>
</dbReference>
<dbReference type="GO" id="GO:0005886">
    <property type="term" value="C:plasma membrane"/>
    <property type="evidence" value="ECO:0007669"/>
    <property type="project" value="TreeGrafter"/>
</dbReference>
<reference evidence="15" key="1">
    <citation type="submission" date="2021-02" db="EMBL/GenBank/DDBJ databases">
        <authorList>
            <person name="Nowell W R."/>
        </authorList>
    </citation>
    <scope>NUCLEOTIDE SEQUENCE</scope>
</reference>
<dbReference type="GO" id="GO:0046872">
    <property type="term" value="F:metal ion binding"/>
    <property type="evidence" value="ECO:0007669"/>
    <property type="project" value="UniProtKB-KW"/>
</dbReference>
<dbReference type="PANTHER" id="PTHR23255">
    <property type="entry name" value="TRANSFORMING GROWTH FACTOR-BETA RECEPTOR TYPE I AND II"/>
    <property type="match status" value="1"/>
</dbReference>
<organism evidence="15 19">
    <name type="scientific">Didymodactylos carnosus</name>
    <dbReference type="NCBI Taxonomy" id="1234261"/>
    <lineage>
        <taxon>Eukaryota</taxon>
        <taxon>Metazoa</taxon>
        <taxon>Spiralia</taxon>
        <taxon>Gnathifera</taxon>
        <taxon>Rotifera</taxon>
        <taxon>Eurotatoria</taxon>
        <taxon>Bdelloidea</taxon>
        <taxon>Philodinida</taxon>
        <taxon>Philodinidae</taxon>
        <taxon>Didymodactylos</taxon>
    </lineage>
</organism>
<evidence type="ECO:0000256" key="7">
    <source>
        <dbReference type="ARBA" id="ARBA00022741"/>
    </source>
</evidence>
<evidence type="ECO:0000313" key="16">
    <source>
        <dbReference type="EMBL" id="CAF1013678.1"/>
    </source>
</evidence>
<dbReference type="PRINTS" id="PR00653">
    <property type="entry name" value="ACTIVIN2R"/>
</dbReference>
<evidence type="ECO:0000256" key="3">
    <source>
        <dbReference type="ARBA" id="ARBA00022527"/>
    </source>
</evidence>
<protein>
    <recommendedName>
        <fullName evidence="13">Serine/threonine-protein kinase receptor</fullName>
        <ecNumber evidence="13">2.7.11.30</ecNumber>
    </recommendedName>
</protein>
<evidence type="ECO:0000313" key="15">
    <source>
        <dbReference type="EMBL" id="CAF0927353.1"/>
    </source>
</evidence>
<dbReference type="Proteomes" id="UP000682733">
    <property type="component" value="Unassembled WGS sequence"/>
</dbReference>
<proteinExistence type="inferred from homology"/>
<dbReference type="CDD" id="cd12087">
    <property type="entry name" value="TM_EGFR-like"/>
    <property type="match status" value="1"/>
</dbReference>
<keyword evidence="5 13" id="KW-0812">Transmembrane</keyword>
<dbReference type="InterPro" id="IPR008271">
    <property type="entry name" value="Ser/Thr_kinase_AS"/>
</dbReference>
<keyword evidence="13" id="KW-0464">Manganese</keyword>
<evidence type="ECO:0000313" key="18">
    <source>
        <dbReference type="EMBL" id="CAF3782571.1"/>
    </source>
</evidence>
<dbReference type="SUPFAM" id="SSF56112">
    <property type="entry name" value="Protein kinase-like (PK-like)"/>
    <property type="match status" value="1"/>
</dbReference>
<keyword evidence="3 13" id="KW-0723">Serine/threonine-protein kinase</keyword>
<dbReference type="GO" id="GO:0071363">
    <property type="term" value="P:cellular response to growth factor stimulus"/>
    <property type="evidence" value="ECO:0007669"/>
    <property type="project" value="TreeGrafter"/>
</dbReference>
<evidence type="ECO:0000256" key="5">
    <source>
        <dbReference type="ARBA" id="ARBA00022692"/>
    </source>
</evidence>
<dbReference type="GO" id="GO:0004675">
    <property type="term" value="F:transmembrane receptor protein serine/threonine kinase activity"/>
    <property type="evidence" value="ECO:0007669"/>
    <property type="project" value="UniProtKB-EC"/>
</dbReference>
<keyword evidence="12 13" id="KW-0675">Receptor</keyword>
<feature type="domain" description="Protein kinase" evidence="14">
    <location>
        <begin position="190"/>
        <end position="505"/>
    </location>
</feature>
<dbReference type="OrthoDB" id="547665at2759"/>
<keyword evidence="7 13" id="KW-0547">Nucleotide-binding</keyword>
<evidence type="ECO:0000256" key="13">
    <source>
        <dbReference type="RuleBase" id="RU361271"/>
    </source>
</evidence>
<keyword evidence="13" id="KW-0479">Metal-binding</keyword>
<dbReference type="EMBL" id="CAJNOQ010001917">
    <property type="protein sequence ID" value="CAF0927353.1"/>
    <property type="molecule type" value="Genomic_DNA"/>
</dbReference>
<dbReference type="EMBL" id="CAJNOK010006763">
    <property type="protein sequence ID" value="CAF1013678.1"/>
    <property type="molecule type" value="Genomic_DNA"/>
</dbReference>
<dbReference type="EC" id="2.7.11.30" evidence="13"/>
<keyword evidence="6" id="KW-0732">Signal</keyword>
<sequence length="513" mass="58089">MATLLSLNLSGKSLPYQDGKWYCSIIALKKNKNENFDRILDIGCYKEQALTASTCENKNECVMKKIYRPPPADTYYRCCCDKDYCNNDIIWPDNMTTIYETVTLDNWPNTTTNLTAVVGISSGELIPKIVIGCVGGIVLIMLICGLIAFLFRRRLCDKWHACKRLTHPQNSASVPDTGENEPFLFAKSIQLAPQIIKKGRFCTIHMGIISPSQERVIVKILAGNDTQCSALYKQEKMIYNLPNMKHDNILKFYGSIGEESADLCSVTYWIVTEYCANGSLYDMLKQSLLSLELVIEFVQQITRGLDYLHKDMRTTVTSSADINDVTSLQTRSSIAHRDFKSQNVLIRENMSVCICDFGMAVCLNQNTLMPNQHNQSGTPRYMAPEILECTISSDTSAFLQSDVYALGLVLWEIVSRCKDIEDYNDPYQMPYEDQCQLNPSIPDMYTILKKSTSIRPKIHESWYKNSSIKYILTTIEHCWVQDPDARITAATAYRRMSSSCIQSIVPTAPVVDV</sequence>
<keyword evidence="19" id="KW-1185">Reference proteome</keyword>
<dbReference type="InterPro" id="IPR000333">
    <property type="entry name" value="TGFB_receptor"/>
</dbReference>
<keyword evidence="8 13" id="KW-0418">Kinase</keyword>
<dbReference type="SUPFAM" id="SSF57302">
    <property type="entry name" value="Snake toxin-like"/>
    <property type="match status" value="1"/>
</dbReference>
<evidence type="ECO:0000256" key="1">
    <source>
        <dbReference type="ARBA" id="ARBA00004479"/>
    </source>
</evidence>
<dbReference type="PROSITE" id="PS50011">
    <property type="entry name" value="PROTEIN_KINASE_DOM"/>
    <property type="match status" value="1"/>
</dbReference>
<dbReference type="Proteomes" id="UP000663829">
    <property type="component" value="Unassembled WGS sequence"/>
</dbReference>
<comment type="catalytic activity">
    <reaction evidence="13">
        <text>L-threonyl-[receptor-protein] + ATP = O-phospho-L-threonyl-[receptor-protein] + ADP + H(+)</text>
        <dbReference type="Rhea" id="RHEA:44880"/>
        <dbReference type="Rhea" id="RHEA-COMP:11024"/>
        <dbReference type="Rhea" id="RHEA-COMP:11025"/>
        <dbReference type="ChEBI" id="CHEBI:15378"/>
        <dbReference type="ChEBI" id="CHEBI:30013"/>
        <dbReference type="ChEBI" id="CHEBI:30616"/>
        <dbReference type="ChEBI" id="CHEBI:61977"/>
        <dbReference type="ChEBI" id="CHEBI:456216"/>
        <dbReference type="EC" id="2.7.11.30"/>
    </reaction>
</comment>
<dbReference type="GO" id="GO:0043235">
    <property type="term" value="C:receptor complex"/>
    <property type="evidence" value="ECO:0007669"/>
    <property type="project" value="TreeGrafter"/>
</dbReference>
<keyword evidence="10 13" id="KW-1133">Transmembrane helix</keyword>
<accession>A0A814BGS4</accession>
<dbReference type="InterPro" id="IPR000719">
    <property type="entry name" value="Prot_kinase_dom"/>
</dbReference>